<name>E1YHK1_9BACT</name>
<protein>
    <submittedName>
        <fullName evidence="1">Uncharacterized protein</fullName>
    </submittedName>
</protein>
<proteinExistence type="predicted"/>
<sequence length="91" mass="10741">MRNFSIDPANITFCIILKNLYLVIWQYTEQTAYQLLKIFLYNINSVCYKFRTNILQNSLNIKGNYVPYGNGKRGKIFPIFLRFDDLSELSS</sequence>
<accession>E1YHK1</accession>
<gene>
    <name evidence="1" type="ORF">N47_D29290</name>
</gene>
<dbReference type="EMBL" id="FR695874">
    <property type="protein sequence ID" value="CBX30120.1"/>
    <property type="molecule type" value="Genomic_DNA"/>
</dbReference>
<dbReference type="AlphaFoldDB" id="E1YHK1"/>
<evidence type="ECO:0000313" key="1">
    <source>
        <dbReference type="EMBL" id="CBX30120.1"/>
    </source>
</evidence>
<organism evidence="1">
    <name type="scientific">uncultured Desulfobacterium sp</name>
    <dbReference type="NCBI Taxonomy" id="201089"/>
    <lineage>
        <taxon>Bacteria</taxon>
        <taxon>Pseudomonadati</taxon>
        <taxon>Thermodesulfobacteriota</taxon>
        <taxon>Desulfobacteria</taxon>
        <taxon>Desulfobacterales</taxon>
        <taxon>Desulfobacteriaceae</taxon>
        <taxon>Desulfobacterium</taxon>
        <taxon>environmental samples</taxon>
    </lineage>
</organism>
<reference evidence="1" key="1">
    <citation type="journal article" date="2011" name="Environ. Microbiol.">
        <title>Genomic insights into the metabolic potential of the polycyclic aromatic hydrocarbon degrading sulfate-reducing Deltaproteobacterium N47.</title>
        <authorList>
            <person name="Bergmann F."/>
            <person name="Selesi D."/>
            <person name="Weinmaier T."/>
            <person name="Tischler P."/>
            <person name="Rattei T."/>
            <person name="Meckenstock R.U."/>
        </authorList>
    </citation>
    <scope>NUCLEOTIDE SEQUENCE</scope>
</reference>